<dbReference type="Pfam" id="PF14659">
    <property type="entry name" value="Phage_int_SAM_3"/>
    <property type="match status" value="1"/>
</dbReference>
<dbReference type="InterPro" id="IPR013762">
    <property type="entry name" value="Integrase-like_cat_sf"/>
</dbReference>
<dbReference type="InterPro" id="IPR002104">
    <property type="entry name" value="Integrase_catalytic"/>
</dbReference>
<accession>A0A4Y3WVH1</accession>
<dbReference type="InterPro" id="IPR011010">
    <property type="entry name" value="DNA_brk_join_enz"/>
</dbReference>
<dbReference type="RefSeq" id="WP_141282768.1">
    <property type="nucleotide sequence ID" value="NZ_BJNG01000062.1"/>
</dbReference>
<dbReference type="SUPFAM" id="SSF56349">
    <property type="entry name" value="DNA breaking-rejoining enzymes"/>
    <property type="match status" value="1"/>
</dbReference>
<evidence type="ECO:0000259" key="4">
    <source>
        <dbReference type="PROSITE" id="PS51898"/>
    </source>
</evidence>
<keyword evidence="3" id="KW-0233">DNA recombination</keyword>
<proteinExistence type="predicted"/>
<evidence type="ECO:0000313" key="5">
    <source>
        <dbReference type="EMBL" id="GEC22885.1"/>
    </source>
</evidence>
<dbReference type="CDD" id="cd01189">
    <property type="entry name" value="INT_ICEBs1_C_like"/>
    <property type="match status" value="1"/>
</dbReference>
<reference evidence="5 6" key="1">
    <citation type="submission" date="2019-06" db="EMBL/GenBank/DDBJ databases">
        <title>Whole genome shotgun sequence of Pseudonocardia hydrocarbonoxydans NBRC 14498.</title>
        <authorList>
            <person name="Hosoyama A."/>
            <person name="Uohara A."/>
            <person name="Ohji S."/>
            <person name="Ichikawa N."/>
        </authorList>
    </citation>
    <scope>NUCLEOTIDE SEQUENCE [LARGE SCALE GENOMIC DNA]</scope>
    <source>
        <strain evidence="5 6">NBRC 14498</strain>
    </source>
</reference>
<dbReference type="InterPro" id="IPR004107">
    <property type="entry name" value="Integrase_SAM-like_N"/>
</dbReference>
<dbReference type="InterPro" id="IPR050090">
    <property type="entry name" value="Tyrosine_recombinase_XerCD"/>
</dbReference>
<keyword evidence="1" id="KW-0229">DNA integration</keyword>
<dbReference type="AlphaFoldDB" id="A0A4Y3WVH1"/>
<dbReference type="InterPro" id="IPR010998">
    <property type="entry name" value="Integrase_recombinase_N"/>
</dbReference>
<dbReference type="EMBL" id="BJNG01000062">
    <property type="protein sequence ID" value="GEC22885.1"/>
    <property type="molecule type" value="Genomic_DNA"/>
</dbReference>
<dbReference type="Pfam" id="PF00589">
    <property type="entry name" value="Phage_integrase"/>
    <property type="match status" value="1"/>
</dbReference>
<comment type="caution">
    <text evidence="5">The sequence shown here is derived from an EMBL/GenBank/DDBJ whole genome shotgun (WGS) entry which is preliminary data.</text>
</comment>
<dbReference type="Gene3D" id="1.10.150.130">
    <property type="match status" value="1"/>
</dbReference>
<dbReference type="OrthoDB" id="3175606at2"/>
<sequence length="408" mass="45784">MSESSAGRKRANGEGTIYARKDGRFEGAAYVLMTDGTVRRQRVYGRTRREAFDKLAKIQQLSREGIPMPSESWTVERFLAYWLEHVVKPGSKPKTYEGYEGIVRVHLVPTLGRKRIKSVQAADVRRLLLRAGNRCRCCEEGIDAARPEKQRKCCAVGRCCGKYPGTRRLQQIHAVLRNALQSACKEEIIMRNVARLVSVPAPNYRVHRGVDVEQARKLIAESTDDRFHALYVMTLYLGMRRAELLGLAWADVDLAAGHLEITQTLQRVDGALRLVPTKTRSSERTVPLVGLCVDALRAHRARQAWEASQTDGWTDSGLVFTSTTGTPLEPDNLRRSWYPLRERAGLTGTRFHDLRHSAVSLLLGLGVPPHVVRDIVGHAHIGVTMEIYAHASLAEKRAALAKLDERLR</sequence>
<dbReference type="Gene3D" id="1.10.443.10">
    <property type="entry name" value="Intergrase catalytic core"/>
    <property type="match status" value="1"/>
</dbReference>
<protein>
    <submittedName>
        <fullName evidence="5">Site-specific integrase</fullName>
    </submittedName>
</protein>
<evidence type="ECO:0000256" key="2">
    <source>
        <dbReference type="ARBA" id="ARBA00023125"/>
    </source>
</evidence>
<keyword evidence="2" id="KW-0238">DNA-binding</keyword>
<dbReference type="Proteomes" id="UP000320338">
    <property type="component" value="Unassembled WGS sequence"/>
</dbReference>
<organism evidence="5 6">
    <name type="scientific">Pseudonocardia hydrocarbonoxydans</name>
    <dbReference type="NCBI Taxonomy" id="76726"/>
    <lineage>
        <taxon>Bacteria</taxon>
        <taxon>Bacillati</taxon>
        <taxon>Actinomycetota</taxon>
        <taxon>Actinomycetes</taxon>
        <taxon>Pseudonocardiales</taxon>
        <taxon>Pseudonocardiaceae</taxon>
        <taxon>Pseudonocardia</taxon>
    </lineage>
</organism>
<feature type="domain" description="Tyr recombinase" evidence="4">
    <location>
        <begin position="205"/>
        <end position="401"/>
    </location>
</feature>
<dbReference type="PANTHER" id="PTHR30349:SF91">
    <property type="entry name" value="INTA PROTEIN"/>
    <property type="match status" value="1"/>
</dbReference>
<gene>
    <name evidence="5" type="ORF">PHY01_51680</name>
</gene>
<dbReference type="GO" id="GO:0006310">
    <property type="term" value="P:DNA recombination"/>
    <property type="evidence" value="ECO:0007669"/>
    <property type="project" value="UniProtKB-KW"/>
</dbReference>
<dbReference type="GO" id="GO:0015074">
    <property type="term" value="P:DNA integration"/>
    <property type="evidence" value="ECO:0007669"/>
    <property type="project" value="UniProtKB-KW"/>
</dbReference>
<evidence type="ECO:0000256" key="1">
    <source>
        <dbReference type="ARBA" id="ARBA00022908"/>
    </source>
</evidence>
<dbReference type="PANTHER" id="PTHR30349">
    <property type="entry name" value="PHAGE INTEGRASE-RELATED"/>
    <property type="match status" value="1"/>
</dbReference>
<dbReference type="PROSITE" id="PS51898">
    <property type="entry name" value="TYR_RECOMBINASE"/>
    <property type="match status" value="1"/>
</dbReference>
<keyword evidence="6" id="KW-1185">Reference proteome</keyword>
<evidence type="ECO:0000256" key="3">
    <source>
        <dbReference type="ARBA" id="ARBA00023172"/>
    </source>
</evidence>
<evidence type="ECO:0000313" key="6">
    <source>
        <dbReference type="Proteomes" id="UP000320338"/>
    </source>
</evidence>
<dbReference type="GO" id="GO:0003677">
    <property type="term" value="F:DNA binding"/>
    <property type="evidence" value="ECO:0007669"/>
    <property type="project" value="UniProtKB-KW"/>
</dbReference>
<name>A0A4Y3WVH1_9PSEU</name>